<organism evidence="1 2">
    <name type="scientific">Aspergillus aculeatus (strain ATCC 16872 / CBS 172.66 / WB 5094)</name>
    <dbReference type="NCBI Taxonomy" id="690307"/>
    <lineage>
        <taxon>Eukaryota</taxon>
        <taxon>Fungi</taxon>
        <taxon>Dikarya</taxon>
        <taxon>Ascomycota</taxon>
        <taxon>Pezizomycotina</taxon>
        <taxon>Eurotiomycetes</taxon>
        <taxon>Eurotiomycetidae</taxon>
        <taxon>Eurotiales</taxon>
        <taxon>Aspergillaceae</taxon>
        <taxon>Aspergillus</taxon>
        <taxon>Aspergillus subgen. Circumdati</taxon>
    </lineage>
</organism>
<accession>A0A1L9X3T5</accession>
<evidence type="ECO:0000313" key="1">
    <source>
        <dbReference type="EMBL" id="OJK03115.1"/>
    </source>
</evidence>
<dbReference type="VEuPathDB" id="FungiDB:ASPACDRAFT_113846"/>
<name>A0A1L9X3T5_ASPA1</name>
<dbReference type="RefSeq" id="XP_020059454.1">
    <property type="nucleotide sequence ID" value="XM_020195753.1"/>
</dbReference>
<dbReference type="GeneID" id="30969567"/>
<dbReference type="OMA" id="IAFRFHK"/>
<dbReference type="EMBL" id="KV878972">
    <property type="protein sequence ID" value="OJK03115.1"/>
    <property type="molecule type" value="Genomic_DNA"/>
</dbReference>
<keyword evidence="2" id="KW-1185">Reference proteome</keyword>
<proteinExistence type="predicted"/>
<gene>
    <name evidence="1" type="ORF">ASPACDRAFT_113846</name>
</gene>
<dbReference type="AlphaFoldDB" id="A0A1L9X3T5"/>
<sequence length="164" mass="17968">MPQPDPLSWTLLFKKHRTTVLLMLPASETIAATKNALLRALQARGLRDINGDVVPVDASEIELGVPVDKNDLEKGWTKLEVDVADFDVTDAPKRGAGKKAAGSLTLLAADIKNGQSIAFRFRMPTTDDSEKNDELAKLAELDLEDPGWDVVLPSFEDEEDDVQN</sequence>
<dbReference type="STRING" id="690307.A0A1L9X3T5"/>
<dbReference type="OrthoDB" id="5376498at2759"/>
<dbReference type="Proteomes" id="UP000184546">
    <property type="component" value="Unassembled WGS sequence"/>
</dbReference>
<protein>
    <submittedName>
        <fullName evidence="1">Uncharacterized protein</fullName>
    </submittedName>
</protein>
<reference evidence="2" key="1">
    <citation type="journal article" date="2017" name="Genome Biol.">
        <title>Comparative genomics reveals high biological diversity and specific adaptations in the industrially and medically important fungal genus Aspergillus.</title>
        <authorList>
            <person name="de Vries R.P."/>
            <person name="Riley R."/>
            <person name="Wiebenga A."/>
            <person name="Aguilar-Osorio G."/>
            <person name="Amillis S."/>
            <person name="Uchima C.A."/>
            <person name="Anderluh G."/>
            <person name="Asadollahi M."/>
            <person name="Askin M."/>
            <person name="Barry K."/>
            <person name="Battaglia E."/>
            <person name="Bayram O."/>
            <person name="Benocci T."/>
            <person name="Braus-Stromeyer S.A."/>
            <person name="Caldana C."/>
            <person name="Canovas D."/>
            <person name="Cerqueira G.C."/>
            <person name="Chen F."/>
            <person name="Chen W."/>
            <person name="Choi C."/>
            <person name="Clum A."/>
            <person name="Dos Santos R.A."/>
            <person name="Damasio A.R."/>
            <person name="Diallinas G."/>
            <person name="Emri T."/>
            <person name="Fekete E."/>
            <person name="Flipphi M."/>
            <person name="Freyberg S."/>
            <person name="Gallo A."/>
            <person name="Gournas C."/>
            <person name="Habgood R."/>
            <person name="Hainaut M."/>
            <person name="Harispe M.L."/>
            <person name="Henrissat B."/>
            <person name="Hilden K.S."/>
            <person name="Hope R."/>
            <person name="Hossain A."/>
            <person name="Karabika E."/>
            <person name="Karaffa L."/>
            <person name="Karanyi Z."/>
            <person name="Krasevec N."/>
            <person name="Kuo A."/>
            <person name="Kusch H."/>
            <person name="LaButti K."/>
            <person name="Lagendijk E.L."/>
            <person name="Lapidus A."/>
            <person name="Levasseur A."/>
            <person name="Lindquist E."/>
            <person name="Lipzen A."/>
            <person name="Logrieco A.F."/>
            <person name="MacCabe A."/>
            <person name="Maekelae M.R."/>
            <person name="Malavazi I."/>
            <person name="Melin P."/>
            <person name="Meyer V."/>
            <person name="Mielnichuk N."/>
            <person name="Miskei M."/>
            <person name="Molnar A.P."/>
            <person name="Mule G."/>
            <person name="Ngan C.Y."/>
            <person name="Orejas M."/>
            <person name="Orosz E."/>
            <person name="Ouedraogo J.P."/>
            <person name="Overkamp K.M."/>
            <person name="Park H.-S."/>
            <person name="Perrone G."/>
            <person name="Piumi F."/>
            <person name="Punt P.J."/>
            <person name="Ram A.F."/>
            <person name="Ramon A."/>
            <person name="Rauscher S."/>
            <person name="Record E."/>
            <person name="Riano-Pachon D.M."/>
            <person name="Robert V."/>
            <person name="Roehrig J."/>
            <person name="Ruller R."/>
            <person name="Salamov A."/>
            <person name="Salih N.S."/>
            <person name="Samson R.A."/>
            <person name="Sandor E."/>
            <person name="Sanguinetti M."/>
            <person name="Schuetze T."/>
            <person name="Sepcic K."/>
            <person name="Shelest E."/>
            <person name="Sherlock G."/>
            <person name="Sophianopoulou V."/>
            <person name="Squina F.M."/>
            <person name="Sun H."/>
            <person name="Susca A."/>
            <person name="Todd R.B."/>
            <person name="Tsang A."/>
            <person name="Unkles S.E."/>
            <person name="van de Wiele N."/>
            <person name="van Rossen-Uffink D."/>
            <person name="Oliveira J.V."/>
            <person name="Vesth T.C."/>
            <person name="Visser J."/>
            <person name="Yu J.-H."/>
            <person name="Zhou M."/>
            <person name="Andersen M.R."/>
            <person name="Archer D.B."/>
            <person name="Baker S.E."/>
            <person name="Benoit I."/>
            <person name="Brakhage A.A."/>
            <person name="Braus G.H."/>
            <person name="Fischer R."/>
            <person name="Frisvad J.C."/>
            <person name="Goldman G.H."/>
            <person name="Houbraken J."/>
            <person name="Oakley B."/>
            <person name="Pocsi I."/>
            <person name="Scazzocchio C."/>
            <person name="Seiboth B."/>
            <person name="vanKuyk P.A."/>
            <person name="Wortman J."/>
            <person name="Dyer P.S."/>
            <person name="Grigoriev I.V."/>
        </authorList>
    </citation>
    <scope>NUCLEOTIDE SEQUENCE [LARGE SCALE GENOMIC DNA]</scope>
    <source>
        <strain evidence="2">ATCC 16872 / CBS 172.66 / WB 5094</strain>
    </source>
</reference>
<evidence type="ECO:0000313" key="2">
    <source>
        <dbReference type="Proteomes" id="UP000184546"/>
    </source>
</evidence>